<keyword evidence="7" id="KW-0067">ATP-binding</keyword>
<dbReference type="PANTHER" id="PTHR10890">
    <property type="entry name" value="CYSTEINYL-TRNA SYNTHETASE"/>
    <property type="match status" value="1"/>
</dbReference>
<keyword evidence="6" id="KW-0547">Nucleotide-binding</keyword>
<evidence type="ECO:0000256" key="3">
    <source>
        <dbReference type="ARBA" id="ARBA00012088"/>
    </source>
</evidence>
<comment type="catalytic activity">
    <reaction evidence="9">
        <text>1D-myo-inositol 2-amino-2-deoxy-alpha-D-glucopyranoside + L-cysteine + ATP = 1D-myo-inositol 2-(L-cysteinylamino)-2-deoxy-alpha-D-glucopyranoside + AMP + diphosphate + H(+)</text>
        <dbReference type="Rhea" id="RHEA:26176"/>
        <dbReference type="ChEBI" id="CHEBI:15378"/>
        <dbReference type="ChEBI" id="CHEBI:30616"/>
        <dbReference type="ChEBI" id="CHEBI:33019"/>
        <dbReference type="ChEBI" id="CHEBI:35235"/>
        <dbReference type="ChEBI" id="CHEBI:58886"/>
        <dbReference type="ChEBI" id="CHEBI:58887"/>
        <dbReference type="ChEBI" id="CHEBI:456215"/>
        <dbReference type="EC" id="6.3.1.13"/>
    </reaction>
</comment>
<accession>A0A6J7N575</accession>
<gene>
    <name evidence="11" type="ORF">UFOPK4035_00048</name>
</gene>
<dbReference type="EC" id="6.3.1.13" evidence="3"/>
<evidence type="ECO:0000256" key="7">
    <source>
        <dbReference type="ARBA" id="ARBA00022840"/>
    </source>
</evidence>
<proteinExistence type="inferred from homology"/>
<dbReference type="EMBL" id="CAFBOX010000003">
    <property type="protein sequence ID" value="CAB4988551.1"/>
    <property type="molecule type" value="Genomic_DNA"/>
</dbReference>
<dbReference type="Gene3D" id="1.20.120.640">
    <property type="entry name" value="Anticodon-binding domain of a subclass of class I aminoacyl-tRNA synthetases"/>
    <property type="match status" value="1"/>
</dbReference>
<evidence type="ECO:0000256" key="8">
    <source>
        <dbReference type="ARBA" id="ARBA00033376"/>
    </source>
</evidence>
<dbReference type="GO" id="GO:0035446">
    <property type="term" value="F:cysteine-glucosaminylinositol ligase activity"/>
    <property type="evidence" value="ECO:0007669"/>
    <property type="project" value="UniProtKB-EC"/>
</dbReference>
<comment type="function">
    <text evidence="1">Catalyzes the ATP-dependent condensation of GlcN-Ins and L-cysteine to form L-Cys-GlcN-Ins.</text>
</comment>
<dbReference type="GO" id="GO:0005829">
    <property type="term" value="C:cytosol"/>
    <property type="evidence" value="ECO:0007669"/>
    <property type="project" value="TreeGrafter"/>
</dbReference>
<dbReference type="Pfam" id="PF01406">
    <property type="entry name" value="tRNA-synt_1e"/>
    <property type="match status" value="1"/>
</dbReference>
<dbReference type="NCBIfam" id="TIGR03447">
    <property type="entry name" value="mycothiol_MshC"/>
    <property type="match status" value="1"/>
</dbReference>
<evidence type="ECO:0000256" key="5">
    <source>
        <dbReference type="ARBA" id="ARBA00022598"/>
    </source>
</evidence>
<keyword evidence="5" id="KW-0436">Ligase</keyword>
<dbReference type="GO" id="GO:0004817">
    <property type="term" value="F:cysteine-tRNA ligase activity"/>
    <property type="evidence" value="ECO:0007669"/>
    <property type="project" value="TreeGrafter"/>
</dbReference>
<organism evidence="11">
    <name type="scientific">freshwater metagenome</name>
    <dbReference type="NCBI Taxonomy" id="449393"/>
    <lineage>
        <taxon>unclassified sequences</taxon>
        <taxon>metagenomes</taxon>
        <taxon>ecological metagenomes</taxon>
    </lineage>
</organism>
<dbReference type="InterPro" id="IPR024909">
    <property type="entry name" value="Cys-tRNA/MSH_ligase"/>
</dbReference>
<name>A0A6J7N575_9ZZZZ</name>
<evidence type="ECO:0000256" key="1">
    <source>
        <dbReference type="ARBA" id="ARBA00003679"/>
    </source>
</evidence>
<dbReference type="AlphaFoldDB" id="A0A6J7N575"/>
<dbReference type="Gene3D" id="3.40.50.620">
    <property type="entry name" value="HUPs"/>
    <property type="match status" value="1"/>
</dbReference>
<comment type="similarity">
    <text evidence="2">Belongs to the class-I aminoacyl-tRNA synthetase family. MshC subfamily.</text>
</comment>
<dbReference type="InterPro" id="IPR032678">
    <property type="entry name" value="tRNA-synt_1_cat_dom"/>
</dbReference>
<dbReference type="SUPFAM" id="SSF52374">
    <property type="entry name" value="Nucleotidylyl transferase"/>
    <property type="match status" value="1"/>
</dbReference>
<dbReference type="PANTHER" id="PTHR10890:SF3">
    <property type="entry name" value="CYSTEINE--TRNA LIGASE, CYTOPLASMIC"/>
    <property type="match status" value="1"/>
</dbReference>
<sequence length="413" mass="45993">MKSWAEVYIPPIYSAITFPQLNLYNTATQSKEKLPKKNLYQMYVCGITPYDATHLGHAATYITFDLINRYLRATGAQVDFVQNITDIDDPLFERAKRDNVDWSQLATSQIELFRGDMVDLHIIPPKDYIGVVEAIPMIIESISKIEKSAPTYVVDSDLYFQVHSDSDFGKRSHLSDAQMFEIFAQRGGDPSRIGKRDPLDALLWLNQRDGEPGWDSPFGKGRPGWHIECSAIAMHYLDDGLDKQYSIDIQGGGSDLIFPHHEMSAAQSKAISGKEFARSYVHSGMIGLDGEKMSKSKGNLLFVSKMVNEGTNPMAIRLALIASHYASDRMWTSLLLEDAQELLERMTIALSREEVAPTKPVIEKIVRALSDNLDTPTALEAISLWCDETLKGSKGGEAGELSRAIDTLLGIAI</sequence>
<dbReference type="CDD" id="cd00672">
    <property type="entry name" value="CysRS_core"/>
    <property type="match status" value="1"/>
</dbReference>
<evidence type="ECO:0000256" key="2">
    <source>
        <dbReference type="ARBA" id="ARBA00007723"/>
    </source>
</evidence>
<dbReference type="GO" id="GO:0010125">
    <property type="term" value="P:mycothiol biosynthetic process"/>
    <property type="evidence" value="ECO:0007669"/>
    <property type="project" value="InterPro"/>
</dbReference>
<dbReference type="GO" id="GO:0005524">
    <property type="term" value="F:ATP binding"/>
    <property type="evidence" value="ECO:0007669"/>
    <property type="project" value="UniProtKB-KW"/>
</dbReference>
<dbReference type="InterPro" id="IPR017812">
    <property type="entry name" value="Mycothiol_ligase_MshC"/>
</dbReference>
<evidence type="ECO:0000313" key="11">
    <source>
        <dbReference type="EMBL" id="CAB4988551.1"/>
    </source>
</evidence>
<reference evidence="11" key="1">
    <citation type="submission" date="2020-05" db="EMBL/GenBank/DDBJ databases">
        <authorList>
            <person name="Chiriac C."/>
            <person name="Salcher M."/>
            <person name="Ghai R."/>
            <person name="Kavagutti S V."/>
        </authorList>
    </citation>
    <scope>NUCLEOTIDE SEQUENCE</scope>
</reference>
<evidence type="ECO:0000256" key="9">
    <source>
        <dbReference type="ARBA" id="ARBA00048350"/>
    </source>
</evidence>
<evidence type="ECO:0000259" key="10">
    <source>
        <dbReference type="Pfam" id="PF01406"/>
    </source>
</evidence>
<evidence type="ECO:0000256" key="4">
    <source>
        <dbReference type="ARBA" id="ARBA00020068"/>
    </source>
</evidence>
<dbReference type="InterPro" id="IPR014729">
    <property type="entry name" value="Rossmann-like_a/b/a_fold"/>
</dbReference>
<protein>
    <recommendedName>
        <fullName evidence="4">L-cysteine:1D-myo-inositol 2-amino-2-deoxy-alpha-D-glucopyranoside ligase</fullName>
        <ecNumber evidence="3">6.3.1.13</ecNumber>
    </recommendedName>
    <alternativeName>
        <fullName evidence="8">Mycothiol ligase</fullName>
    </alternativeName>
</protein>
<evidence type="ECO:0000256" key="6">
    <source>
        <dbReference type="ARBA" id="ARBA00022741"/>
    </source>
</evidence>
<dbReference type="PRINTS" id="PR00983">
    <property type="entry name" value="TRNASYNTHCYS"/>
</dbReference>
<feature type="domain" description="tRNA synthetases class I catalytic" evidence="10">
    <location>
        <begin position="37"/>
        <end position="339"/>
    </location>
</feature>
<dbReference type="GO" id="GO:0006423">
    <property type="term" value="P:cysteinyl-tRNA aminoacylation"/>
    <property type="evidence" value="ECO:0007669"/>
    <property type="project" value="TreeGrafter"/>
</dbReference>